<feature type="binding site" evidence="15">
    <location>
        <position position="908"/>
    </location>
    <ligand>
        <name>ATP</name>
        <dbReference type="ChEBI" id="CHEBI:30616"/>
    </ligand>
</feature>
<comment type="cofactor">
    <cofactor evidence="16">
        <name>Mg(2+)</name>
        <dbReference type="ChEBI" id="CHEBI:18420"/>
    </cofactor>
</comment>
<dbReference type="SFLD" id="SFLDF00027">
    <property type="entry name" value="p-type_atpase"/>
    <property type="match status" value="1"/>
</dbReference>
<feature type="transmembrane region" description="Helical" evidence="17">
    <location>
        <begin position="1117"/>
        <end position="1137"/>
    </location>
</feature>
<dbReference type="SUPFAM" id="SSF81665">
    <property type="entry name" value="Calcium ATPase, transmembrane domain M"/>
    <property type="match status" value="1"/>
</dbReference>
<dbReference type="InterPro" id="IPR001757">
    <property type="entry name" value="P_typ_ATPase"/>
</dbReference>
<organism evidence="21 22">
    <name type="scientific">Colletotrichum plurivorum</name>
    <dbReference type="NCBI Taxonomy" id="2175906"/>
    <lineage>
        <taxon>Eukaryota</taxon>
        <taxon>Fungi</taxon>
        <taxon>Dikarya</taxon>
        <taxon>Ascomycota</taxon>
        <taxon>Pezizomycotina</taxon>
        <taxon>Sordariomycetes</taxon>
        <taxon>Hypocreomycetidae</taxon>
        <taxon>Glomerellales</taxon>
        <taxon>Glomerellaceae</taxon>
        <taxon>Colletotrichum</taxon>
        <taxon>Colletotrichum orchidearum species complex</taxon>
    </lineage>
</organism>
<feature type="binding site" evidence="16">
    <location>
        <position position="431"/>
    </location>
    <ligand>
        <name>Mg(2+)</name>
        <dbReference type="ChEBI" id="CHEBI:18420"/>
    </ligand>
</feature>
<evidence type="ECO:0000256" key="10">
    <source>
        <dbReference type="ARBA" id="ARBA00022989"/>
    </source>
</evidence>
<keyword evidence="7 15" id="KW-0067">ATP-binding</keyword>
<evidence type="ECO:0000256" key="11">
    <source>
        <dbReference type="ARBA" id="ARBA00023136"/>
    </source>
</evidence>
<dbReference type="InterPro" id="IPR044492">
    <property type="entry name" value="P_typ_ATPase_HD_dom"/>
</dbReference>
<feature type="binding site" evidence="15">
    <location>
        <position position="948"/>
    </location>
    <ligand>
        <name>ATP</name>
        <dbReference type="ChEBI" id="CHEBI:30616"/>
    </ligand>
</feature>
<feature type="binding site" evidence="15">
    <location>
        <position position="805"/>
    </location>
    <ligand>
        <name>ATP</name>
        <dbReference type="ChEBI" id="CHEBI:30616"/>
    </ligand>
</feature>
<dbReference type="PANTHER" id="PTHR24092">
    <property type="entry name" value="PROBABLE PHOSPHOLIPID-TRANSPORTING ATPASE"/>
    <property type="match status" value="1"/>
</dbReference>
<dbReference type="InterPro" id="IPR023214">
    <property type="entry name" value="HAD_sf"/>
</dbReference>
<feature type="binding site" evidence="15">
    <location>
        <position position="430"/>
    </location>
    <ligand>
        <name>ATP</name>
        <dbReference type="ChEBI" id="CHEBI:30616"/>
    </ligand>
</feature>
<comment type="caution">
    <text evidence="21">The sequence shown here is derived from an EMBL/GenBank/DDBJ whole genome shotgun (WGS) entry which is preliminary data.</text>
</comment>
<dbReference type="InterPro" id="IPR032631">
    <property type="entry name" value="P-type_ATPase_N"/>
</dbReference>
<dbReference type="PROSITE" id="PS00154">
    <property type="entry name" value="ATPASE_E1_E2"/>
    <property type="match status" value="1"/>
</dbReference>
<feature type="domain" description="P-type ATPase N-terminal" evidence="19">
    <location>
        <begin position="43"/>
        <end position="102"/>
    </location>
</feature>
<accession>A0A8H6KX72</accession>
<dbReference type="Proteomes" id="UP000654918">
    <property type="component" value="Unassembled WGS sequence"/>
</dbReference>
<feature type="binding site" evidence="15">
    <location>
        <position position="947"/>
    </location>
    <ligand>
        <name>ATP</name>
        <dbReference type="ChEBI" id="CHEBI:30616"/>
    </ligand>
</feature>
<dbReference type="SFLD" id="SFLDS00003">
    <property type="entry name" value="Haloacid_Dehalogenase"/>
    <property type="match status" value="1"/>
</dbReference>
<keyword evidence="4 17" id="KW-0812">Transmembrane</keyword>
<evidence type="ECO:0000256" key="8">
    <source>
        <dbReference type="ARBA" id="ARBA00022842"/>
    </source>
</evidence>
<feature type="domain" description="P-type ATPase A" evidence="18">
    <location>
        <begin position="165"/>
        <end position="240"/>
    </location>
</feature>
<evidence type="ECO:0000256" key="1">
    <source>
        <dbReference type="ARBA" id="ARBA00004141"/>
    </source>
</evidence>
<feature type="domain" description="P-type ATPase C-terminal" evidence="20">
    <location>
        <begin position="971"/>
        <end position="1215"/>
    </location>
</feature>
<dbReference type="Pfam" id="PF16212">
    <property type="entry name" value="PhoLip_ATPase_C"/>
    <property type="match status" value="1"/>
</dbReference>
<dbReference type="NCBIfam" id="TIGR01652">
    <property type="entry name" value="ATPase-Plipid"/>
    <property type="match status" value="1"/>
</dbReference>
<feature type="binding site" evidence="15">
    <location>
        <position position="806"/>
    </location>
    <ligand>
        <name>ATP</name>
        <dbReference type="ChEBI" id="CHEBI:30616"/>
    </ligand>
</feature>
<feature type="transmembrane region" description="Helical" evidence="17">
    <location>
        <begin position="1146"/>
        <end position="1170"/>
    </location>
</feature>
<dbReference type="NCBIfam" id="TIGR01494">
    <property type="entry name" value="ATPase_P-type"/>
    <property type="match status" value="1"/>
</dbReference>
<dbReference type="SFLD" id="SFLDG00002">
    <property type="entry name" value="C1.7:_P-type_atpase_like"/>
    <property type="match status" value="1"/>
</dbReference>
<keyword evidence="11 17" id="KW-0472">Membrane</keyword>
<evidence type="ECO:0000313" key="21">
    <source>
        <dbReference type="EMBL" id="KAF6839215.1"/>
    </source>
</evidence>
<dbReference type="InterPro" id="IPR023298">
    <property type="entry name" value="ATPase_P-typ_TM_dom_sf"/>
</dbReference>
<dbReference type="Pfam" id="PF13246">
    <property type="entry name" value="Cation_ATPase"/>
    <property type="match status" value="1"/>
</dbReference>
<evidence type="ECO:0000256" key="16">
    <source>
        <dbReference type="PIRSR" id="PIRSR606539-3"/>
    </source>
</evidence>
<dbReference type="Pfam" id="PF16209">
    <property type="entry name" value="PhoLip_ATPase_N"/>
    <property type="match status" value="1"/>
</dbReference>
<feature type="transmembrane region" description="Helical" evidence="17">
    <location>
        <begin position="1190"/>
        <end position="1206"/>
    </location>
</feature>
<evidence type="ECO:0000256" key="4">
    <source>
        <dbReference type="ARBA" id="ARBA00022692"/>
    </source>
</evidence>
<dbReference type="GO" id="GO:0032456">
    <property type="term" value="P:endocytic recycling"/>
    <property type="evidence" value="ECO:0007669"/>
    <property type="project" value="TreeGrafter"/>
</dbReference>
<dbReference type="InterPro" id="IPR032630">
    <property type="entry name" value="P_typ_ATPase_c"/>
</dbReference>
<dbReference type="GO" id="GO:0140326">
    <property type="term" value="F:ATPase-coupled intramembrane lipid transporter activity"/>
    <property type="evidence" value="ECO:0007669"/>
    <property type="project" value="UniProtKB-EC"/>
</dbReference>
<dbReference type="GO" id="GO:0016887">
    <property type="term" value="F:ATP hydrolysis activity"/>
    <property type="evidence" value="ECO:0007669"/>
    <property type="project" value="InterPro"/>
</dbReference>
<feature type="binding site" evidence="15">
    <location>
        <position position="572"/>
    </location>
    <ligand>
        <name>ATP</name>
        <dbReference type="ChEBI" id="CHEBI:30616"/>
    </ligand>
</feature>
<dbReference type="Gene3D" id="3.40.50.1000">
    <property type="entry name" value="HAD superfamily/HAD-like"/>
    <property type="match status" value="1"/>
</dbReference>
<feature type="binding site" evidence="15">
    <location>
        <position position="595"/>
    </location>
    <ligand>
        <name>ATP</name>
        <dbReference type="ChEBI" id="CHEBI:30616"/>
    </ligand>
</feature>
<dbReference type="EMBL" id="WIGO01000014">
    <property type="protein sequence ID" value="KAF6839215.1"/>
    <property type="molecule type" value="Genomic_DNA"/>
</dbReference>
<dbReference type="GO" id="GO:0006892">
    <property type="term" value="P:post-Golgi vesicle-mediated transport"/>
    <property type="evidence" value="ECO:0007669"/>
    <property type="project" value="TreeGrafter"/>
</dbReference>
<dbReference type="GO" id="GO:0005524">
    <property type="term" value="F:ATP binding"/>
    <property type="evidence" value="ECO:0007669"/>
    <property type="project" value="UniProtKB-UniRule"/>
</dbReference>
<dbReference type="InterPro" id="IPR023299">
    <property type="entry name" value="ATPase_P-typ_cyto_dom_N"/>
</dbReference>
<feature type="active site" description="4-aspartylphosphate intermediate" evidence="14">
    <location>
        <position position="429"/>
    </location>
</feature>
<name>A0A8H6KX72_9PEZI</name>
<evidence type="ECO:0000256" key="3">
    <source>
        <dbReference type="ARBA" id="ARBA00008109"/>
    </source>
</evidence>
<evidence type="ECO:0000256" key="9">
    <source>
        <dbReference type="ARBA" id="ARBA00022967"/>
    </source>
</evidence>
<feature type="transmembrane region" description="Helical" evidence="17">
    <location>
        <begin position="362"/>
        <end position="383"/>
    </location>
</feature>
<feature type="binding site" evidence="16">
    <location>
        <position position="948"/>
    </location>
    <ligand>
        <name>Mg(2+)</name>
        <dbReference type="ChEBI" id="CHEBI:18420"/>
    </ligand>
</feature>
<comment type="catalytic activity">
    <reaction evidence="13">
        <text>a 1,2-diacyl-sn-glycero-3-phosphoethanolamine(out) + ATP + H2O = a 1,2-diacyl-sn-glycero-3-phosphoethanolamine(in) + ADP + phosphate + H(+)</text>
        <dbReference type="Rhea" id="RHEA:66132"/>
        <dbReference type="ChEBI" id="CHEBI:15377"/>
        <dbReference type="ChEBI" id="CHEBI:15378"/>
        <dbReference type="ChEBI" id="CHEBI:30616"/>
        <dbReference type="ChEBI" id="CHEBI:43474"/>
        <dbReference type="ChEBI" id="CHEBI:64612"/>
        <dbReference type="ChEBI" id="CHEBI:456216"/>
    </reaction>
    <physiologicalReaction direction="left-to-right" evidence="13">
        <dbReference type="Rhea" id="RHEA:66133"/>
    </physiologicalReaction>
</comment>
<dbReference type="InterPro" id="IPR059000">
    <property type="entry name" value="ATPase_P-type_domA"/>
</dbReference>
<proteinExistence type="inferred from homology"/>
<dbReference type="GO" id="GO:0005886">
    <property type="term" value="C:plasma membrane"/>
    <property type="evidence" value="ECO:0007669"/>
    <property type="project" value="TreeGrafter"/>
</dbReference>
<feature type="transmembrane region" description="Helical" evidence="17">
    <location>
        <begin position="320"/>
        <end position="342"/>
    </location>
</feature>
<dbReference type="InterPro" id="IPR018303">
    <property type="entry name" value="ATPase_P-typ_P_site"/>
</dbReference>
<feature type="binding site" evidence="15">
    <location>
        <position position="804"/>
    </location>
    <ligand>
        <name>ATP</name>
        <dbReference type="ChEBI" id="CHEBI:30616"/>
    </ligand>
</feature>
<protein>
    <recommendedName>
        <fullName evidence="17">Phospholipid-transporting ATPase</fullName>
        <ecNumber evidence="17">7.6.2.1</ecNumber>
    </recommendedName>
</protein>
<feature type="binding site" evidence="16">
    <location>
        <position position="944"/>
    </location>
    <ligand>
        <name>Mg(2+)</name>
        <dbReference type="ChEBI" id="CHEBI:18420"/>
    </ligand>
</feature>
<dbReference type="PANTHER" id="PTHR24092:SF174">
    <property type="entry name" value="PHOSPHOLIPID-TRANSPORTING ATPASE DNF3-RELATED"/>
    <property type="match status" value="1"/>
</dbReference>
<dbReference type="EC" id="7.6.2.1" evidence="17"/>
<evidence type="ECO:0000256" key="14">
    <source>
        <dbReference type="PIRSR" id="PIRSR606539-1"/>
    </source>
</evidence>
<dbReference type="GO" id="GO:0000287">
    <property type="term" value="F:magnesium ion binding"/>
    <property type="evidence" value="ECO:0007669"/>
    <property type="project" value="UniProtKB-UniRule"/>
</dbReference>
<feature type="transmembrane region" description="Helical" evidence="17">
    <location>
        <begin position="1080"/>
        <end position="1105"/>
    </location>
</feature>
<dbReference type="InterPro" id="IPR036412">
    <property type="entry name" value="HAD-like_sf"/>
</dbReference>
<keyword evidence="22" id="KW-1185">Reference proteome</keyword>
<dbReference type="InterPro" id="IPR008250">
    <property type="entry name" value="ATPase_P-typ_transduc_dom_A_sf"/>
</dbReference>
<keyword evidence="8 16" id="KW-0460">Magnesium</keyword>
<feature type="binding site" evidence="16">
    <location>
        <position position="429"/>
    </location>
    <ligand>
        <name>Mg(2+)</name>
        <dbReference type="ChEBI" id="CHEBI:18420"/>
    </ligand>
</feature>
<evidence type="ECO:0000256" key="6">
    <source>
        <dbReference type="ARBA" id="ARBA00022741"/>
    </source>
</evidence>
<dbReference type="PRINTS" id="PR00119">
    <property type="entry name" value="CATATPASE"/>
</dbReference>
<evidence type="ECO:0000259" key="19">
    <source>
        <dbReference type="Pfam" id="PF16209"/>
    </source>
</evidence>
<comment type="subcellular location">
    <subcellularLocation>
        <location evidence="2">Endomembrane system</location>
    </subcellularLocation>
    <subcellularLocation>
        <location evidence="1 17">Membrane</location>
        <topology evidence="1 17">Multi-pass membrane protein</topology>
    </subcellularLocation>
</comment>
<evidence type="ECO:0000256" key="2">
    <source>
        <dbReference type="ARBA" id="ARBA00004308"/>
    </source>
</evidence>
<evidence type="ECO:0000256" key="17">
    <source>
        <dbReference type="RuleBase" id="RU362033"/>
    </source>
</evidence>
<evidence type="ECO:0000256" key="13">
    <source>
        <dbReference type="ARBA" id="ARBA00049128"/>
    </source>
</evidence>
<sequence length="1272" mass="141155">MPIKTTTGSWSLKSLLQRSPSSSSQDGRHIPIRLGGAAELRDARRGKPYISNAIKTSKYNALDFLPRQLLYQFSRLANAYMLVISILQMIPGFSTTGKFTTLIPLVIFLALIISKEGYYDWKRHRQDVAENNRQAVVLRNAATGAKGSTPLGPQYYRGSNATGFQWMQTTWKDVKVGDIVSLSRDDEVPADLVLLHADGENGFAYVDTMALDGETNLKTKQRPSNLPDCSSVEHIAACRAELVTETPNADLYRFDSKLTADGITRPLTINEVIYRGSTIRNTPQAIGVVVNTGEECKIRMNAKQEAKPKRPALERMTNKIVLFLMIYVLVSSAATTVGYVVWRDKQERFAWYLEDTTIPFADIFIGFIIMFNNVIPLSLYVGLEVIKLGQMTLIGNDVEMYHSDADTPAGVNNTNNLDDLGQISYVFSDKTGTLTENIMKLRRINVAGTSWLHRMDISGPEGPAGFPTSGSELRTENMLEYIRSRPNAPFSVKAVRYLLAMVLCHTCLPERDENGEVDFQASSPDELALLRGARDMGFVVVQRSSRSVTVQMPHADGSSSQTVFEILDVIEFSSKRKRMSIVVRCPDGRLWLICKGADTILLPRLRSAPADMKGGIQDSMGDGFKGARRVSSRWSTHPHRQAGETIVEMGDSDDRSLYSQPSANNGDSWIHLQSQPTRANARTHAATPDQTRFSFLERPEVSDDVDNIRQCFARIDDYATEGLRTLVYVDRFLGAEEYREWKHLHHEAETSLDNRQQRVEQVSDLLEQSLDLLGASAVEDKLQKGVPETIEKLRQARIKIWMLTGDKRETAINIAHSTRICGPETSLFVLDAAEGDLELQLASLADAVKFRLGPVYPDPSRTQAAVVIDGETLTLIEDPSAARLRSLFVSLMTEVDSVICCRASPAQKALLVTIIRQGPPRPSSGIFSWLKPRPKKPLTLAIGDGANDLAMISAANVGVGIAGREGQQATRVADFSIAQFRYLSKLVLVHGRWNYHRTTRFILATFWKETFIYFPQALFQVQTGATGTSLYEPGSLTFVSFFTAACIVVMGTWEQDLKARTLTVVPELFRYGQDGEGLNMAVYLGWVGNALVAGIVVYAGCWGGYADSEMIDDDGLYAQGFLTFVACVIWINAKLLIVELHHKTKLAFWSVLGSVAGIWVYGLIMAIVASPNSGPYSVKGGLIGGFGKDPAWWCTLVVVLGFLSLMEMGSKALKQSHVLRAWLSRCWSSESRTDRRGGGVREGFKDWEPRLWQEMEKDSGVDGVLAVLRNEE</sequence>
<gene>
    <name evidence="21" type="ORF">CPLU01_01953</name>
</gene>
<evidence type="ECO:0000259" key="20">
    <source>
        <dbReference type="Pfam" id="PF16212"/>
    </source>
</evidence>
<dbReference type="Gene3D" id="3.40.1110.10">
    <property type="entry name" value="Calcium-transporting ATPase, cytoplasmic domain N"/>
    <property type="match status" value="1"/>
</dbReference>
<evidence type="ECO:0000256" key="12">
    <source>
        <dbReference type="ARBA" id="ARBA00034036"/>
    </source>
</evidence>
<feature type="binding site" evidence="15">
    <location>
        <position position="724"/>
    </location>
    <ligand>
        <name>ATP</name>
        <dbReference type="ChEBI" id="CHEBI:30616"/>
    </ligand>
</feature>
<reference evidence="21" key="1">
    <citation type="journal article" date="2020" name="Phytopathology">
        <title>Genome Sequence Resources of Colletotrichum truncatum, C. plurivorum, C. musicola, and C. sojae: Four Species Pathogenic to Soybean (Glycine max).</title>
        <authorList>
            <person name="Rogerio F."/>
            <person name="Boufleur T.R."/>
            <person name="Ciampi-Guillardi M."/>
            <person name="Sukno S.A."/>
            <person name="Thon M.R."/>
            <person name="Massola Junior N.S."/>
            <person name="Baroncelli R."/>
        </authorList>
    </citation>
    <scope>NUCLEOTIDE SEQUENCE</scope>
    <source>
        <strain evidence="21">LFN00145</strain>
    </source>
</reference>
<comment type="catalytic activity">
    <reaction evidence="12 17">
        <text>ATP + H2O + phospholipidSide 1 = ADP + phosphate + phospholipidSide 2.</text>
        <dbReference type="EC" id="7.6.2.1"/>
    </reaction>
</comment>
<keyword evidence="6 15" id="KW-0547">Nucleotide-binding</keyword>
<evidence type="ECO:0000256" key="7">
    <source>
        <dbReference type="ARBA" id="ARBA00022840"/>
    </source>
</evidence>
<dbReference type="Gene3D" id="2.70.150.10">
    <property type="entry name" value="Calcium-transporting ATPase, cytoplasmic transduction domain A"/>
    <property type="match status" value="1"/>
</dbReference>
<evidence type="ECO:0000259" key="18">
    <source>
        <dbReference type="Pfam" id="PF00122"/>
    </source>
</evidence>
<feature type="binding site" evidence="15">
    <location>
        <position position="902"/>
    </location>
    <ligand>
        <name>ATP</name>
        <dbReference type="ChEBI" id="CHEBI:30616"/>
    </ligand>
</feature>
<keyword evidence="9 17" id="KW-1278">Translocase</keyword>
<dbReference type="GO" id="GO:0005802">
    <property type="term" value="C:trans-Golgi network"/>
    <property type="evidence" value="ECO:0007669"/>
    <property type="project" value="TreeGrafter"/>
</dbReference>
<comment type="similarity">
    <text evidence="3 17">Belongs to the cation transport ATPase (P-type) (TC 3.A.3) family. Type IV subfamily.</text>
</comment>
<dbReference type="AlphaFoldDB" id="A0A8H6KX72"/>
<evidence type="ECO:0000256" key="15">
    <source>
        <dbReference type="PIRSR" id="PIRSR606539-2"/>
    </source>
</evidence>
<evidence type="ECO:0000256" key="5">
    <source>
        <dbReference type="ARBA" id="ARBA00022723"/>
    </source>
</evidence>
<dbReference type="GO" id="GO:0045332">
    <property type="term" value="P:phospholipid translocation"/>
    <property type="evidence" value="ECO:0007669"/>
    <property type="project" value="TreeGrafter"/>
</dbReference>
<keyword evidence="5 16" id="KW-0479">Metal-binding</keyword>
<feature type="binding site" evidence="15">
    <location>
        <position position="526"/>
    </location>
    <ligand>
        <name>ATP</name>
        <dbReference type="ChEBI" id="CHEBI:30616"/>
    </ligand>
</feature>
<feature type="binding site" evidence="15">
    <location>
        <position position="429"/>
    </location>
    <ligand>
        <name>ATP</name>
        <dbReference type="ChEBI" id="CHEBI:30616"/>
    </ligand>
</feature>
<dbReference type="SUPFAM" id="SSF81653">
    <property type="entry name" value="Calcium ATPase, transduction domain A"/>
    <property type="match status" value="1"/>
</dbReference>
<keyword evidence="10 17" id="KW-1133">Transmembrane helix</keyword>
<dbReference type="Pfam" id="PF00122">
    <property type="entry name" value="E1-E2_ATPase"/>
    <property type="match status" value="1"/>
</dbReference>
<dbReference type="InterPro" id="IPR006539">
    <property type="entry name" value="P-type_ATPase_IV"/>
</dbReference>
<evidence type="ECO:0000313" key="22">
    <source>
        <dbReference type="Proteomes" id="UP000654918"/>
    </source>
</evidence>
<dbReference type="SUPFAM" id="SSF56784">
    <property type="entry name" value="HAD-like"/>
    <property type="match status" value="1"/>
</dbReference>
<dbReference type="SUPFAM" id="SSF81660">
    <property type="entry name" value="Metal cation-transporting ATPase, ATP-binding domain N"/>
    <property type="match status" value="1"/>
</dbReference>
<feature type="binding site" evidence="15">
    <location>
        <position position="431"/>
    </location>
    <ligand>
        <name>ATP</name>
        <dbReference type="ChEBI" id="CHEBI:30616"/>
    </ligand>
</feature>